<comment type="cofactor">
    <cofactor evidence="4">
        <name>thiamine diphosphate</name>
        <dbReference type="ChEBI" id="CHEBI:58937"/>
    </cofactor>
</comment>
<evidence type="ECO:0000256" key="10">
    <source>
        <dbReference type="ARBA" id="ARBA00022842"/>
    </source>
</evidence>
<evidence type="ECO:0000256" key="2">
    <source>
        <dbReference type="ARBA" id="ARBA00001936"/>
    </source>
</evidence>
<feature type="domain" description="Transketolase-like pyrimidine-binding" evidence="13">
    <location>
        <begin position="311"/>
        <end position="474"/>
    </location>
</feature>
<dbReference type="SUPFAM" id="SSF52518">
    <property type="entry name" value="Thiamin diphosphate-binding fold (THDP-binding)"/>
    <property type="match status" value="2"/>
</dbReference>
<reference evidence="14 15" key="1">
    <citation type="journal article" date="2011" name="J. Bacteriol.">
        <title>Genome sequence of the mercury-methylating and pleomorphic Desulfovibrio africanus Strain Walvis Bay.</title>
        <authorList>
            <person name="Brown S.D."/>
            <person name="Wall J.D."/>
            <person name="Kucken A.M."/>
            <person name="Gilmour C.C."/>
            <person name="Podar M."/>
            <person name="Brandt C.C."/>
            <person name="Teshima H."/>
            <person name="Detter J.C."/>
            <person name="Han C.S."/>
            <person name="Land M.L."/>
            <person name="Lucas S."/>
            <person name="Han J."/>
            <person name="Pennacchio L."/>
            <person name="Nolan M."/>
            <person name="Pitluck S."/>
            <person name="Woyke T."/>
            <person name="Goodwin L."/>
            <person name="Palumbo A.V."/>
            <person name="Elias D.A."/>
        </authorList>
    </citation>
    <scope>NUCLEOTIDE SEQUENCE [LARGE SCALE GENOMIC DNA]</scope>
    <source>
        <strain evidence="14 15">Walvis Bay</strain>
    </source>
</reference>
<dbReference type="GO" id="GO:0005737">
    <property type="term" value="C:cytoplasm"/>
    <property type="evidence" value="ECO:0007669"/>
    <property type="project" value="UniProtKB-ARBA"/>
</dbReference>
<evidence type="ECO:0000313" key="14">
    <source>
        <dbReference type="EMBL" id="EGJ48452.1"/>
    </source>
</evidence>
<protein>
    <submittedName>
        <fullName evidence="14">Transketolase</fullName>
    </submittedName>
</protein>
<dbReference type="EMBL" id="CP003221">
    <property type="protein sequence ID" value="EGJ48452.1"/>
    <property type="molecule type" value="Genomic_DNA"/>
</dbReference>
<keyword evidence="11" id="KW-0786">Thiamine pyrophosphate</keyword>
<evidence type="ECO:0000256" key="6">
    <source>
        <dbReference type="ARBA" id="ARBA00011738"/>
    </source>
</evidence>
<keyword evidence="8" id="KW-0479">Metal-binding</keyword>
<accession>F3YTS1</accession>
<keyword evidence="7" id="KW-0808">Transferase</keyword>
<dbReference type="InterPro" id="IPR033248">
    <property type="entry name" value="Transketolase_C"/>
</dbReference>
<dbReference type="InterPro" id="IPR051424">
    <property type="entry name" value="Transketolase-like"/>
</dbReference>
<comment type="subunit">
    <text evidence="6">Homodimer.</text>
</comment>
<dbReference type="HOGENOM" id="CLU_009227_3_1_7"/>
<dbReference type="STRING" id="690850.Desaf_0090"/>
<comment type="cofactor">
    <cofactor evidence="2">
        <name>Mn(2+)</name>
        <dbReference type="ChEBI" id="CHEBI:29035"/>
    </cofactor>
</comment>
<sequence>MADMVMLKELASRIRQDILLSSTRAGSGHPTSSLSAVELMAALLFGGFFRYDPREPKHPNNDRLIFSKGHASPLFYALWAAAGEVSEEELLTYRRFGSPLEGHPTTAFRFTEAATGSLGQGLSIGVGMALNGKRLDHLPYRTFVLLGDSEMTEGSQWEAIQLAAHYGLDNLVGIIDVNRLGQRGETMYGHDIGAYAKRVATFGWEAIPVEDGHDFEQVLSAYARATSVTGRPVMIVARTIKGKGVPMLEDKNGWHGIPLSREQSDQAMQALGAGAAAKRIIGRMEKPENLRPEQTAPSEPGSPAYDRGSTVATRDAYGKALKRLAPAYPNLVVLDAEVSNSTRAEYFKEAHPERFLEMYIAEQNMVGAATGLAARGKLPFVSTFAAFLMRACDQIRMARYSDANIKLCGSHAGVSIGEDGLSQMGLEDLAFFRAVPDCAVLYPSDAVSTERLVEEAARHVGMAYLRTTRGKTPVIYDSTERFPIGGSKTLRQSEQDRAALVAAGITLHEALAAADDLLKEGIRLRVIDLYSIKPIDSDTLARAAEETGIVVTVEDHYAQGGLGEAVMAVLSGKDCRVHALAVRKRPRSGKPEELLALEGIDRKGISETVRALLV</sequence>
<keyword evidence="10" id="KW-0460">Magnesium</keyword>
<dbReference type="InterPro" id="IPR005474">
    <property type="entry name" value="Transketolase_N"/>
</dbReference>
<dbReference type="eggNOG" id="COG0021">
    <property type="taxonomic scope" value="Bacteria"/>
</dbReference>
<evidence type="ECO:0000256" key="4">
    <source>
        <dbReference type="ARBA" id="ARBA00001964"/>
    </source>
</evidence>
<keyword evidence="9" id="KW-0106">Calcium</keyword>
<dbReference type="GO" id="GO:0004802">
    <property type="term" value="F:transketolase activity"/>
    <property type="evidence" value="ECO:0007669"/>
    <property type="project" value="TreeGrafter"/>
</dbReference>
<dbReference type="Proteomes" id="UP000007844">
    <property type="component" value="Chromosome"/>
</dbReference>
<dbReference type="SMART" id="SM00861">
    <property type="entry name" value="Transket_pyr"/>
    <property type="match status" value="1"/>
</dbReference>
<dbReference type="Gene3D" id="3.40.50.920">
    <property type="match status" value="1"/>
</dbReference>
<dbReference type="FunFam" id="3.40.50.970:FF:000129">
    <property type="entry name" value="Transketolase"/>
    <property type="match status" value="1"/>
</dbReference>
<dbReference type="NCBIfam" id="NF004559">
    <property type="entry name" value="PRK05899.2-5"/>
    <property type="match status" value="1"/>
</dbReference>
<dbReference type="InterPro" id="IPR005475">
    <property type="entry name" value="Transketolase-like_Pyr-bd"/>
</dbReference>
<evidence type="ECO:0000313" key="15">
    <source>
        <dbReference type="Proteomes" id="UP000007844"/>
    </source>
</evidence>
<dbReference type="GO" id="GO:0030976">
    <property type="term" value="F:thiamine pyrophosphate binding"/>
    <property type="evidence" value="ECO:0007669"/>
    <property type="project" value="TreeGrafter"/>
</dbReference>
<dbReference type="InterPro" id="IPR029061">
    <property type="entry name" value="THDP-binding"/>
</dbReference>
<evidence type="ECO:0000256" key="9">
    <source>
        <dbReference type="ARBA" id="ARBA00022837"/>
    </source>
</evidence>
<dbReference type="RefSeq" id="WP_014258328.1">
    <property type="nucleotide sequence ID" value="NC_016629.1"/>
</dbReference>
<dbReference type="Pfam" id="PF00456">
    <property type="entry name" value="Transketolase_N"/>
    <property type="match status" value="1"/>
</dbReference>
<evidence type="ECO:0000256" key="5">
    <source>
        <dbReference type="ARBA" id="ARBA00007131"/>
    </source>
</evidence>
<dbReference type="CDD" id="cd02012">
    <property type="entry name" value="TPP_TK"/>
    <property type="match status" value="1"/>
</dbReference>
<dbReference type="PANTHER" id="PTHR43195">
    <property type="entry name" value="TRANSKETOLASE"/>
    <property type="match status" value="1"/>
</dbReference>
<dbReference type="SUPFAM" id="SSF52922">
    <property type="entry name" value="TK C-terminal domain-like"/>
    <property type="match status" value="1"/>
</dbReference>
<keyword evidence="15" id="KW-1185">Reference proteome</keyword>
<dbReference type="CDD" id="cd07033">
    <property type="entry name" value="TPP_PYR_DXS_TK_like"/>
    <property type="match status" value="1"/>
</dbReference>
<evidence type="ECO:0000256" key="7">
    <source>
        <dbReference type="ARBA" id="ARBA00022679"/>
    </source>
</evidence>
<feature type="region of interest" description="Disordered" evidence="12">
    <location>
        <begin position="284"/>
        <end position="309"/>
    </location>
</feature>
<dbReference type="GO" id="GO:0046872">
    <property type="term" value="F:metal ion binding"/>
    <property type="evidence" value="ECO:0007669"/>
    <property type="project" value="UniProtKB-KW"/>
</dbReference>
<dbReference type="AlphaFoldDB" id="F3YTS1"/>
<comment type="cofactor">
    <cofactor evidence="1">
        <name>Ca(2+)</name>
        <dbReference type="ChEBI" id="CHEBI:29108"/>
    </cofactor>
</comment>
<dbReference type="PANTHER" id="PTHR43195:SF1">
    <property type="entry name" value="FI06132P-RELATED"/>
    <property type="match status" value="1"/>
</dbReference>
<dbReference type="Gene3D" id="3.40.50.970">
    <property type="match status" value="2"/>
</dbReference>
<evidence type="ECO:0000256" key="1">
    <source>
        <dbReference type="ARBA" id="ARBA00001913"/>
    </source>
</evidence>
<dbReference type="KEGG" id="daf:Desaf_0090"/>
<organism evidence="14 15">
    <name type="scientific">Desulfocurvibacter africanus subsp. africanus str. Walvis Bay</name>
    <dbReference type="NCBI Taxonomy" id="690850"/>
    <lineage>
        <taxon>Bacteria</taxon>
        <taxon>Pseudomonadati</taxon>
        <taxon>Thermodesulfobacteriota</taxon>
        <taxon>Desulfovibrionia</taxon>
        <taxon>Desulfovibrionales</taxon>
        <taxon>Desulfovibrionaceae</taxon>
        <taxon>Desulfocurvibacter</taxon>
    </lineage>
</organism>
<name>F3YTS1_DESAF</name>
<evidence type="ECO:0000256" key="8">
    <source>
        <dbReference type="ARBA" id="ARBA00022723"/>
    </source>
</evidence>
<dbReference type="Pfam" id="PF02780">
    <property type="entry name" value="Transketolase_C"/>
    <property type="match status" value="1"/>
</dbReference>
<evidence type="ECO:0000259" key="13">
    <source>
        <dbReference type="SMART" id="SM00861"/>
    </source>
</evidence>
<dbReference type="Pfam" id="PF02779">
    <property type="entry name" value="Transket_pyr"/>
    <property type="match status" value="1"/>
</dbReference>
<evidence type="ECO:0000256" key="3">
    <source>
        <dbReference type="ARBA" id="ARBA00001946"/>
    </source>
</evidence>
<proteinExistence type="inferred from homology"/>
<comment type="similarity">
    <text evidence="5">Belongs to the transketolase family.</text>
</comment>
<evidence type="ECO:0000256" key="11">
    <source>
        <dbReference type="ARBA" id="ARBA00023052"/>
    </source>
</evidence>
<comment type="cofactor">
    <cofactor evidence="3">
        <name>Mg(2+)</name>
        <dbReference type="ChEBI" id="CHEBI:18420"/>
    </cofactor>
</comment>
<evidence type="ECO:0000256" key="12">
    <source>
        <dbReference type="SAM" id="MobiDB-lite"/>
    </source>
</evidence>
<gene>
    <name evidence="14" type="ORF">Desaf_0090</name>
</gene>
<dbReference type="InterPro" id="IPR009014">
    <property type="entry name" value="Transketo_C/PFOR_II"/>
</dbReference>